<evidence type="ECO:0000256" key="1">
    <source>
        <dbReference type="SAM" id="MobiDB-lite"/>
    </source>
</evidence>
<feature type="region of interest" description="Disordered" evidence="1">
    <location>
        <begin position="1"/>
        <end position="25"/>
    </location>
</feature>
<name>A0A9P0QWK1_9ASCO</name>
<reference evidence="2" key="1">
    <citation type="submission" date="2022-03" db="EMBL/GenBank/DDBJ databases">
        <authorList>
            <person name="Legras J.-L."/>
            <person name="Devillers H."/>
            <person name="Grondin C."/>
        </authorList>
    </citation>
    <scope>NUCLEOTIDE SEQUENCE</scope>
    <source>
        <strain evidence="2">CLIB 1423</strain>
    </source>
</reference>
<gene>
    <name evidence="2" type="ORF">CLIB1423_30S00738</name>
</gene>
<keyword evidence="3" id="KW-1185">Reference proteome</keyword>
<evidence type="ECO:0000313" key="2">
    <source>
        <dbReference type="EMBL" id="CAH2355653.1"/>
    </source>
</evidence>
<dbReference type="AlphaFoldDB" id="A0A9P0QWK1"/>
<comment type="caution">
    <text evidence="2">The sequence shown here is derived from an EMBL/GenBank/DDBJ whole genome shotgun (WGS) entry which is preliminary data.</text>
</comment>
<protein>
    <submittedName>
        <fullName evidence="2">Uncharacterized protein</fullName>
    </submittedName>
</protein>
<organism evidence="2 3">
    <name type="scientific">[Candida] railenensis</name>
    <dbReference type="NCBI Taxonomy" id="45579"/>
    <lineage>
        <taxon>Eukaryota</taxon>
        <taxon>Fungi</taxon>
        <taxon>Dikarya</taxon>
        <taxon>Ascomycota</taxon>
        <taxon>Saccharomycotina</taxon>
        <taxon>Pichiomycetes</taxon>
        <taxon>Debaryomycetaceae</taxon>
        <taxon>Kurtzmaniella</taxon>
    </lineage>
</organism>
<sequence length="388" mass="44167">MATLLKRSASPSMLQNNARKKPNLSNSSVVPCSQQFCKCNQISNLLVSNVGQDYVLHLNEVEISNFYIKYNSDEFVPIYCFLNIVSEFIRIQVSKNELDFGTLLSILHPNLTSNQQFIGLLQKYDIFSKLEREVVESPLQYNGNYSTSSSRTKSSTDIVLALKSIHWFAVASPGALFQSPKLLTKLTEFINVFIDEINEVTLQSIQILCELSRRSPQLTPVITESSHNQDLLDILTKNIAMSSNAKNDFFYGNVYLFKQCMQHKSHQVRAAEFGYIELLLTIYEYKWDTDFFEIISSVLSKPIYCSKENSDPTTTNNNNKNNNSNNNNDSDPAVSASEIILRNEPFLHQSWKISANNKLNFISVLKNIKFRTSKEEIFIEGLIGTIEV</sequence>
<dbReference type="Proteomes" id="UP000837801">
    <property type="component" value="Unassembled WGS sequence"/>
</dbReference>
<proteinExistence type="predicted"/>
<feature type="compositionally biased region" description="Polar residues" evidence="1">
    <location>
        <begin position="9"/>
        <end position="25"/>
    </location>
</feature>
<accession>A0A9P0QWK1</accession>
<dbReference type="EMBL" id="CAKXYY010000030">
    <property type="protein sequence ID" value="CAH2355653.1"/>
    <property type="molecule type" value="Genomic_DNA"/>
</dbReference>
<evidence type="ECO:0000313" key="3">
    <source>
        <dbReference type="Proteomes" id="UP000837801"/>
    </source>
</evidence>
<feature type="region of interest" description="Disordered" evidence="1">
    <location>
        <begin position="309"/>
        <end position="332"/>
    </location>
</feature>
<feature type="compositionally biased region" description="Low complexity" evidence="1">
    <location>
        <begin position="311"/>
        <end position="331"/>
    </location>
</feature>